<dbReference type="RefSeq" id="WP_185072079.1">
    <property type="nucleotide sequence ID" value="NZ_JACHMB010000001.1"/>
</dbReference>
<keyword evidence="1" id="KW-0472">Membrane</keyword>
<keyword evidence="1" id="KW-1133">Transmembrane helix</keyword>
<dbReference type="AlphaFoldDB" id="A0A7W9G7M3"/>
<evidence type="ECO:0000256" key="1">
    <source>
        <dbReference type="SAM" id="Phobius"/>
    </source>
</evidence>
<dbReference type="EMBL" id="JACHMB010000001">
    <property type="protein sequence ID" value="MBB5778666.1"/>
    <property type="molecule type" value="Genomic_DNA"/>
</dbReference>
<reference evidence="2 3" key="1">
    <citation type="submission" date="2020-08" db="EMBL/GenBank/DDBJ databases">
        <title>Sequencing the genomes of 1000 actinobacteria strains.</title>
        <authorList>
            <person name="Klenk H.-P."/>
        </authorList>
    </citation>
    <scope>NUCLEOTIDE SEQUENCE [LARGE SCALE GENOMIC DNA]</scope>
    <source>
        <strain evidence="2 3">DSM 45507</strain>
    </source>
</reference>
<gene>
    <name evidence="2" type="ORF">HD596_005422</name>
</gene>
<dbReference type="Proteomes" id="UP000579153">
    <property type="component" value="Unassembled WGS sequence"/>
</dbReference>
<comment type="caution">
    <text evidence="2">The sequence shown here is derived from an EMBL/GenBank/DDBJ whole genome shotgun (WGS) entry which is preliminary data.</text>
</comment>
<evidence type="ECO:0000313" key="3">
    <source>
        <dbReference type="Proteomes" id="UP000579153"/>
    </source>
</evidence>
<accession>A0A7W9G7M3</accession>
<evidence type="ECO:0000313" key="2">
    <source>
        <dbReference type="EMBL" id="MBB5778666.1"/>
    </source>
</evidence>
<keyword evidence="1" id="KW-0812">Transmembrane</keyword>
<sequence>MPKEIRTSFGNMLLLCEGHHVQIDNKDNEKKFPKELLHEWKKAHEGDAASALNRISGLTEDRLKDLMLTAITTTKHDLLGAVNDLKSSSKETVETLRSLMLEAFDRPYDSAQLLYEAASRLRHLEDNTHLLYEAARRLSHLQDNTSLLYSASQKLGNLEDNTSLLLDATRQLEGLGDRIYMFRSAANEIPWHLLESFVESSNNASFSSQNSGYADSGSFALNKATVRIEEVVQELQELRAIQADEVQSHTQWPPSPAGWIWIKRGFFTGLALAAAVVITIIALTTNGGA</sequence>
<name>A0A7W9G7M3_9ACTN</name>
<feature type="transmembrane region" description="Helical" evidence="1">
    <location>
        <begin position="265"/>
        <end position="284"/>
    </location>
</feature>
<keyword evidence="3" id="KW-1185">Reference proteome</keyword>
<organism evidence="2 3">
    <name type="scientific">Nonomuraea jabiensis</name>
    <dbReference type="NCBI Taxonomy" id="882448"/>
    <lineage>
        <taxon>Bacteria</taxon>
        <taxon>Bacillati</taxon>
        <taxon>Actinomycetota</taxon>
        <taxon>Actinomycetes</taxon>
        <taxon>Streptosporangiales</taxon>
        <taxon>Streptosporangiaceae</taxon>
        <taxon>Nonomuraea</taxon>
    </lineage>
</organism>
<proteinExistence type="predicted"/>
<protein>
    <submittedName>
        <fullName evidence="2">Uncharacterized protein</fullName>
    </submittedName>
</protein>